<evidence type="ECO:0000313" key="1">
    <source>
        <dbReference type="EMBL" id="MBX50669.1"/>
    </source>
</evidence>
<organism evidence="1">
    <name type="scientific">Rhizophora mucronata</name>
    <name type="common">Asiatic mangrove</name>
    <dbReference type="NCBI Taxonomy" id="61149"/>
    <lineage>
        <taxon>Eukaryota</taxon>
        <taxon>Viridiplantae</taxon>
        <taxon>Streptophyta</taxon>
        <taxon>Embryophyta</taxon>
        <taxon>Tracheophyta</taxon>
        <taxon>Spermatophyta</taxon>
        <taxon>Magnoliopsida</taxon>
        <taxon>eudicotyledons</taxon>
        <taxon>Gunneridae</taxon>
        <taxon>Pentapetalae</taxon>
        <taxon>rosids</taxon>
        <taxon>fabids</taxon>
        <taxon>Malpighiales</taxon>
        <taxon>Rhizophoraceae</taxon>
        <taxon>Rhizophora</taxon>
    </lineage>
</organism>
<name>A0A2P2P7J4_RHIMU</name>
<dbReference type="AlphaFoldDB" id="A0A2P2P7J4"/>
<protein>
    <submittedName>
        <fullName evidence="1">Uncharacterized protein</fullName>
    </submittedName>
</protein>
<dbReference type="EMBL" id="GGEC01070185">
    <property type="protein sequence ID" value="MBX50669.1"/>
    <property type="molecule type" value="Transcribed_RNA"/>
</dbReference>
<accession>A0A2P2P7J4</accession>
<reference evidence="1" key="1">
    <citation type="submission" date="2018-02" db="EMBL/GenBank/DDBJ databases">
        <title>Rhizophora mucronata_Transcriptome.</title>
        <authorList>
            <person name="Meera S.P."/>
            <person name="Sreeshan A."/>
            <person name="Augustine A."/>
        </authorList>
    </citation>
    <scope>NUCLEOTIDE SEQUENCE</scope>
    <source>
        <tissue evidence="1">Leaf</tissue>
    </source>
</reference>
<proteinExistence type="predicted"/>
<sequence>MVFQGLACSILASAFASFL</sequence>